<evidence type="ECO:0000313" key="1">
    <source>
        <dbReference type="EMBL" id="GBD09194.1"/>
    </source>
</evidence>
<proteinExistence type="predicted"/>
<protein>
    <submittedName>
        <fullName evidence="1">Uncharacterized protein</fullName>
    </submittedName>
</protein>
<accession>A0A2H5Y6X7</accession>
<dbReference type="EMBL" id="BEHY01000030">
    <property type="protein sequence ID" value="GBD09194.1"/>
    <property type="molecule type" value="Genomic_DNA"/>
</dbReference>
<dbReference type="AlphaFoldDB" id="A0A2H5Y6X7"/>
<evidence type="ECO:0000313" key="2">
    <source>
        <dbReference type="Proteomes" id="UP000236642"/>
    </source>
</evidence>
<dbReference type="Proteomes" id="UP000236642">
    <property type="component" value="Unassembled WGS sequence"/>
</dbReference>
<gene>
    <name evidence="1" type="ORF">HRbin22_01443</name>
</gene>
<reference evidence="2" key="1">
    <citation type="submission" date="2017-09" db="EMBL/GenBank/DDBJ databases">
        <title>Metaegenomics of thermophilic ammonia-oxidizing enrichment culture.</title>
        <authorList>
            <person name="Kato S."/>
            <person name="Suzuki K."/>
        </authorList>
    </citation>
    <scope>NUCLEOTIDE SEQUENCE [LARGE SCALE GENOMIC DNA]</scope>
</reference>
<comment type="caution">
    <text evidence="1">The sequence shown here is derived from an EMBL/GenBank/DDBJ whole genome shotgun (WGS) entry which is preliminary data.</text>
</comment>
<sequence>MNDRRWVWEDLLEQAVALWEAEREADPARVSSPTEWVVDCMMGCYNFTEPEEN</sequence>
<name>A0A2H5Y6X7_9CHLR</name>
<organism evidence="1 2">
    <name type="scientific">Candidatus Thermoflexus japonica</name>
    <dbReference type="NCBI Taxonomy" id="2035417"/>
    <lineage>
        <taxon>Bacteria</taxon>
        <taxon>Bacillati</taxon>
        <taxon>Chloroflexota</taxon>
        <taxon>Thermoflexia</taxon>
        <taxon>Thermoflexales</taxon>
        <taxon>Thermoflexaceae</taxon>
        <taxon>Thermoflexus</taxon>
    </lineage>
</organism>